<dbReference type="KEGG" id="kge:TQ33_1834"/>
<dbReference type="PANTHER" id="PTHR23342:SF0">
    <property type="entry name" value="N-ACETYLGLUTAMATE SYNTHASE, MITOCHONDRIAL"/>
    <property type="match status" value="1"/>
</dbReference>
<evidence type="ECO:0000256" key="6">
    <source>
        <dbReference type="ARBA" id="ARBA00022679"/>
    </source>
</evidence>
<evidence type="ECO:0000256" key="13">
    <source>
        <dbReference type="ARBA" id="ARBA00061305"/>
    </source>
</evidence>
<dbReference type="InterPro" id="IPR001048">
    <property type="entry name" value="Asp/Glu/Uridylate_kinase"/>
</dbReference>
<evidence type="ECO:0000256" key="4">
    <source>
        <dbReference type="ARBA" id="ARBA00022571"/>
    </source>
</evidence>
<evidence type="ECO:0000313" key="17">
    <source>
        <dbReference type="EMBL" id="AKE52772.1"/>
    </source>
</evidence>
<keyword evidence="18" id="KW-1185">Reference proteome</keyword>
<evidence type="ECO:0000256" key="9">
    <source>
        <dbReference type="ARBA" id="ARBA00022840"/>
    </source>
</evidence>
<evidence type="ECO:0000256" key="8">
    <source>
        <dbReference type="ARBA" id="ARBA00022777"/>
    </source>
</evidence>
<dbReference type="SUPFAM" id="SSF53633">
    <property type="entry name" value="Carbamate kinase-like"/>
    <property type="match status" value="1"/>
</dbReference>
<dbReference type="PANTHER" id="PTHR23342">
    <property type="entry name" value="N-ACETYLGLUTAMATE SYNTHASE"/>
    <property type="match status" value="1"/>
</dbReference>
<keyword evidence="5" id="KW-0028">Amino-acid biosynthesis</keyword>
<dbReference type="Gene3D" id="3.40.630.30">
    <property type="match status" value="1"/>
</dbReference>
<dbReference type="STRING" id="914150.TQ33_1834"/>
<comment type="similarity">
    <text evidence="13">In the N-terminal section; belongs to the acetylglutamate kinase family. ArgB subfamily.</text>
</comment>
<keyword evidence="8 17" id="KW-0418">Kinase</keyword>
<dbReference type="Pfam" id="PF00696">
    <property type="entry name" value="AA_kinase"/>
    <property type="match status" value="1"/>
</dbReference>
<comment type="pathway">
    <text evidence="1">Amino-acid biosynthesis; L-arginine biosynthesis; N(2)-acetyl-L-ornithine from L-glutamate: step 2/4.</text>
</comment>
<dbReference type="NCBIfam" id="NF003387">
    <property type="entry name" value="PRK04531.1-2"/>
    <property type="match status" value="1"/>
</dbReference>
<keyword evidence="6" id="KW-0808">Transferase</keyword>
<evidence type="ECO:0000256" key="10">
    <source>
        <dbReference type="ARBA" id="ARBA00030178"/>
    </source>
</evidence>
<dbReference type="Gene3D" id="3.40.1160.10">
    <property type="entry name" value="Acetylglutamate kinase-like"/>
    <property type="match status" value="1"/>
</dbReference>
<evidence type="ECO:0000256" key="12">
    <source>
        <dbReference type="ARBA" id="ARBA00048141"/>
    </source>
</evidence>
<organism evidence="17 18">
    <name type="scientific">Kangiella geojedonensis</name>
    <dbReference type="NCBI Taxonomy" id="914150"/>
    <lineage>
        <taxon>Bacteria</taxon>
        <taxon>Pseudomonadati</taxon>
        <taxon>Pseudomonadota</taxon>
        <taxon>Gammaproteobacteria</taxon>
        <taxon>Kangiellales</taxon>
        <taxon>Kangiellaceae</taxon>
        <taxon>Kangiella</taxon>
    </lineage>
</organism>
<keyword evidence="7" id="KW-0547">Nucleotide-binding</keyword>
<dbReference type="FunFam" id="3.40.1160.10:FF:000046">
    <property type="entry name" value="N-acetylglutamate kinase / N-acetylglutamate synthase"/>
    <property type="match status" value="1"/>
</dbReference>
<dbReference type="NCBIfam" id="TIGR00761">
    <property type="entry name" value="argB"/>
    <property type="match status" value="1"/>
</dbReference>
<dbReference type="InterPro" id="IPR016181">
    <property type="entry name" value="Acyl_CoA_acyltransferase"/>
</dbReference>
<sequence length="456" mass="50699">MDNSAKLSFMESDSLSSSSVKETVYKLLTVMDSESQVRKYLKRFSSEQGIKFAVIKVGGKILKEEMSNLVNSLSFLKQVGLTPIIVHGAGPQLTEKLTNKNIDVDFINGQRVTSPEVLKAAREVFIDENHNLTSHLKEAGVDATSFYSGVFECDLNHLDTLGLVGTITSVEAEQLLKAVRKGRVPVVSPLGETSQGQIVNVNADAATFSLAKAIQPYKIIFLTETGGVLDQDGKVIPNISIVNNYKYLIEQPWVHSGMKLKLEKIKDILEAMPTATSVSITKPELLAKELFTDKGSGTLVNMGEKALSSKSWSDIDQNRLKDLIESSFNKKLDANYFNDMSLYKVYVTECYRAAVVLLNAGNTPYLDKFVVSHDAKGEGVGRALWEKVTWKHKNFFWRASLNNPVNKFYASVSDGYIRRGDWKVYWVGITDFNEIQQCVEYAASKGRTVKQEVSTS</sequence>
<dbReference type="AlphaFoldDB" id="A0A0F6TRM4"/>
<evidence type="ECO:0000256" key="1">
    <source>
        <dbReference type="ARBA" id="ARBA00004828"/>
    </source>
</evidence>
<evidence type="ECO:0000256" key="15">
    <source>
        <dbReference type="PIRSR" id="PIRSR036441-51"/>
    </source>
</evidence>
<dbReference type="NCBIfam" id="NF003386">
    <property type="entry name" value="PRK04531.1-1"/>
    <property type="match status" value="1"/>
</dbReference>
<dbReference type="GO" id="GO:0005524">
    <property type="term" value="F:ATP binding"/>
    <property type="evidence" value="ECO:0007669"/>
    <property type="project" value="UniProtKB-KW"/>
</dbReference>
<evidence type="ECO:0000313" key="18">
    <source>
        <dbReference type="Proteomes" id="UP000034071"/>
    </source>
</evidence>
<feature type="binding site" evidence="14">
    <location>
        <position position="200"/>
    </location>
    <ligand>
        <name>substrate</name>
    </ligand>
</feature>
<dbReference type="GO" id="GO:0006526">
    <property type="term" value="P:L-arginine biosynthetic process"/>
    <property type="evidence" value="ECO:0007669"/>
    <property type="project" value="UniProtKB-UniPathway"/>
</dbReference>
<feature type="binding site" evidence="14">
    <location>
        <position position="111"/>
    </location>
    <ligand>
        <name>substrate</name>
    </ligand>
</feature>
<dbReference type="PROSITE" id="PS51731">
    <property type="entry name" value="GNAT_NAGS"/>
    <property type="match status" value="1"/>
</dbReference>
<dbReference type="GO" id="GO:0003991">
    <property type="term" value="F:acetylglutamate kinase activity"/>
    <property type="evidence" value="ECO:0007669"/>
    <property type="project" value="UniProtKB-EC"/>
</dbReference>
<evidence type="ECO:0000256" key="2">
    <source>
        <dbReference type="ARBA" id="ARBA00013065"/>
    </source>
</evidence>
<dbReference type="PIRSF" id="PIRSF036441">
    <property type="entry name" value="NAGK_DUF619"/>
    <property type="match status" value="1"/>
</dbReference>
<dbReference type="InterPro" id="IPR006855">
    <property type="entry name" value="Vertebrate-like_GNAT_dom"/>
</dbReference>
<dbReference type="GO" id="GO:0005737">
    <property type="term" value="C:cytoplasm"/>
    <property type="evidence" value="ECO:0007669"/>
    <property type="project" value="InterPro"/>
</dbReference>
<comment type="catalytic activity">
    <reaction evidence="12">
        <text>N-acetyl-L-glutamate + ATP = N-acetyl-L-glutamyl 5-phosphate + ADP</text>
        <dbReference type="Rhea" id="RHEA:14629"/>
        <dbReference type="ChEBI" id="CHEBI:30616"/>
        <dbReference type="ChEBI" id="CHEBI:44337"/>
        <dbReference type="ChEBI" id="CHEBI:57936"/>
        <dbReference type="ChEBI" id="CHEBI:456216"/>
        <dbReference type="EC" id="2.7.2.8"/>
    </reaction>
</comment>
<dbReference type="UniPathway" id="UPA00068">
    <property type="reaction ID" value="UER00107"/>
</dbReference>
<dbReference type="GO" id="GO:0004042">
    <property type="term" value="F:L-glutamate N-acetyltransferase activity"/>
    <property type="evidence" value="ECO:0007669"/>
    <property type="project" value="TreeGrafter"/>
</dbReference>
<name>A0A0F6TRM4_9GAMM</name>
<dbReference type="InterPro" id="IPR004662">
    <property type="entry name" value="AcgluKinase_fam"/>
</dbReference>
<feature type="binding site" evidence="14">
    <location>
        <begin position="89"/>
        <end position="90"/>
    </location>
    <ligand>
        <name>substrate</name>
    </ligand>
</feature>
<evidence type="ECO:0000259" key="16">
    <source>
        <dbReference type="PROSITE" id="PS51731"/>
    </source>
</evidence>
<feature type="site" description="Transition state stabilizer" evidence="15">
    <location>
        <position position="56"/>
    </location>
</feature>
<dbReference type="Proteomes" id="UP000034071">
    <property type="component" value="Chromosome"/>
</dbReference>
<accession>A0A0F6TRM4</accession>
<dbReference type="Pfam" id="PF04768">
    <property type="entry name" value="NAT"/>
    <property type="match status" value="1"/>
</dbReference>
<evidence type="ECO:0000256" key="14">
    <source>
        <dbReference type="PIRSR" id="PIRSR036441-50"/>
    </source>
</evidence>
<gene>
    <name evidence="17" type="ORF">TQ33_1834</name>
</gene>
<feature type="site" description="Transition state stabilizer" evidence="15">
    <location>
        <position position="261"/>
    </location>
</feature>
<feature type="domain" description="N-acetyltransferase" evidence="16">
    <location>
        <begin position="304"/>
        <end position="450"/>
    </location>
</feature>
<dbReference type="EMBL" id="CP010975">
    <property type="protein sequence ID" value="AKE52772.1"/>
    <property type="molecule type" value="Genomic_DNA"/>
</dbReference>
<reference evidence="17 18" key="1">
    <citation type="submission" date="2015-02" db="EMBL/GenBank/DDBJ databases">
        <title>Complete genome sequence of Kangiella geojedonensis strain YCS-5T.</title>
        <authorList>
            <person name="Kim K.M."/>
        </authorList>
    </citation>
    <scope>NUCLEOTIDE SEQUENCE [LARGE SCALE GENOMIC DNA]</scope>
    <source>
        <strain evidence="17 18">YCS-5</strain>
    </source>
</reference>
<keyword evidence="4" id="KW-0055">Arginine biosynthesis</keyword>
<evidence type="ECO:0000256" key="3">
    <source>
        <dbReference type="ARBA" id="ARBA00021197"/>
    </source>
</evidence>
<protein>
    <recommendedName>
        <fullName evidence="3">Acetylglutamate kinase</fullName>
        <ecNumber evidence="2">2.7.2.8</ecNumber>
    </recommendedName>
    <alternativeName>
        <fullName evidence="10">N-acetyl-L-glutamate 5-phosphotransferase</fullName>
    </alternativeName>
    <alternativeName>
        <fullName evidence="11">NAG kinase</fullName>
    </alternativeName>
</protein>
<dbReference type="SUPFAM" id="SSF55729">
    <property type="entry name" value="Acyl-CoA N-acyltransferases (Nat)"/>
    <property type="match status" value="1"/>
</dbReference>
<dbReference type="RefSeq" id="WP_228640123.1">
    <property type="nucleotide sequence ID" value="NZ_CP010975.1"/>
</dbReference>
<dbReference type="HOGENOM" id="CLU_006384_4_1_6"/>
<proteinExistence type="inferred from homology"/>
<dbReference type="InterPro" id="IPR036393">
    <property type="entry name" value="AceGlu_kinase-like_sf"/>
</dbReference>
<dbReference type="EC" id="2.7.2.8" evidence="2"/>
<evidence type="ECO:0000256" key="5">
    <source>
        <dbReference type="ARBA" id="ARBA00022605"/>
    </source>
</evidence>
<evidence type="ECO:0000256" key="7">
    <source>
        <dbReference type="ARBA" id="ARBA00022741"/>
    </source>
</evidence>
<keyword evidence="9" id="KW-0067">ATP-binding</keyword>
<dbReference type="InterPro" id="IPR011242">
    <property type="entry name" value="ArgB_GNAT"/>
</dbReference>
<evidence type="ECO:0000256" key="11">
    <source>
        <dbReference type="ARBA" id="ARBA00030639"/>
    </source>
</evidence>